<dbReference type="GO" id="GO:1990904">
    <property type="term" value="C:ribonucleoprotein complex"/>
    <property type="evidence" value="ECO:0007669"/>
    <property type="project" value="UniProtKB-KW"/>
</dbReference>
<reference evidence="6 7" key="1">
    <citation type="journal article" date="2015" name="Nature">
        <title>rRNA introns, odd ribosomes, and small enigmatic genomes across a large radiation of phyla.</title>
        <authorList>
            <person name="Brown C.T."/>
            <person name="Hug L.A."/>
            <person name="Thomas B.C."/>
            <person name="Sharon I."/>
            <person name="Castelle C.J."/>
            <person name="Singh A."/>
            <person name="Wilkins M.J."/>
            <person name="Williams K.H."/>
            <person name="Banfield J.F."/>
        </authorList>
    </citation>
    <scope>NUCLEOTIDE SEQUENCE [LARGE SCALE GENOMIC DNA]</scope>
</reference>
<keyword evidence="3 5" id="KW-0687">Ribonucleoprotein</keyword>
<dbReference type="HAMAP" id="MF_00362">
    <property type="entry name" value="Ribosomal_uL10"/>
    <property type="match status" value="1"/>
</dbReference>
<comment type="function">
    <text evidence="5">Forms part of the ribosomal stalk, playing a central role in the interaction of the ribosome with GTP-bound translation factors.</text>
</comment>
<name>A0A0G0ESF1_9BACT</name>
<keyword evidence="2 5" id="KW-0689">Ribosomal protein</keyword>
<comment type="caution">
    <text evidence="6">The sequence shown here is derived from an EMBL/GenBank/DDBJ whole genome shotgun (WGS) entry which is preliminary data.</text>
</comment>
<evidence type="ECO:0000256" key="5">
    <source>
        <dbReference type="HAMAP-Rule" id="MF_00362"/>
    </source>
</evidence>
<dbReference type="NCBIfam" id="NF000955">
    <property type="entry name" value="PRK00099.1-1"/>
    <property type="match status" value="1"/>
</dbReference>
<keyword evidence="5" id="KW-0699">rRNA-binding</keyword>
<dbReference type="InterPro" id="IPR022973">
    <property type="entry name" value="Ribosomal_uL10_bac"/>
</dbReference>
<keyword evidence="5" id="KW-0694">RNA-binding</keyword>
<dbReference type="InterPro" id="IPR043141">
    <property type="entry name" value="Ribosomal_uL10-like_sf"/>
</dbReference>
<dbReference type="GO" id="GO:0006412">
    <property type="term" value="P:translation"/>
    <property type="evidence" value="ECO:0007669"/>
    <property type="project" value="UniProtKB-UniRule"/>
</dbReference>
<dbReference type="PANTHER" id="PTHR11560">
    <property type="entry name" value="39S RIBOSOMAL PROTEIN L10, MITOCHONDRIAL"/>
    <property type="match status" value="1"/>
</dbReference>
<comment type="subunit">
    <text evidence="5">Part of the ribosomal stalk of the 50S ribosomal subunit. The N-terminus interacts with L11 and the large rRNA to form the base of the stalk. The C-terminus forms an elongated spine to which L12 dimers bind in a sequential fashion forming a multimeric L10(L12)X complex.</text>
</comment>
<dbReference type="InterPro" id="IPR047865">
    <property type="entry name" value="Ribosomal_uL10_bac_type"/>
</dbReference>
<evidence type="ECO:0000256" key="4">
    <source>
        <dbReference type="ARBA" id="ARBA00035202"/>
    </source>
</evidence>
<accession>A0A0G0ESF1</accession>
<comment type="similarity">
    <text evidence="1 5">Belongs to the universal ribosomal protein uL10 family.</text>
</comment>
<dbReference type="CDD" id="cd05797">
    <property type="entry name" value="Ribosomal_L10"/>
    <property type="match status" value="1"/>
</dbReference>
<proteinExistence type="inferred from homology"/>
<dbReference type="Pfam" id="PF00466">
    <property type="entry name" value="Ribosomal_L10"/>
    <property type="match status" value="1"/>
</dbReference>
<protein>
    <recommendedName>
        <fullName evidence="4 5">Large ribosomal subunit protein uL10</fullName>
    </recommendedName>
</protein>
<dbReference type="PATRIC" id="fig|1618426.3.peg.467"/>
<dbReference type="Gene3D" id="3.30.70.1730">
    <property type="match status" value="1"/>
</dbReference>
<dbReference type="SUPFAM" id="SSF160369">
    <property type="entry name" value="Ribosomal protein L10-like"/>
    <property type="match status" value="1"/>
</dbReference>
<organism evidence="6 7">
    <name type="scientific">Candidatus Daviesbacteria bacterium GW2011_GWB1_36_5</name>
    <dbReference type="NCBI Taxonomy" id="1618426"/>
    <lineage>
        <taxon>Bacteria</taxon>
        <taxon>Candidatus Daviesiibacteriota</taxon>
    </lineage>
</organism>
<evidence type="ECO:0000256" key="2">
    <source>
        <dbReference type="ARBA" id="ARBA00022980"/>
    </source>
</evidence>
<evidence type="ECO:0000256" key="3">
    <source>
        <dbReference type="ARBA" id="ARBA00023274"/>
    </source>
</evidence>
<dbReference type="Proteomes" id="UP000034492">
    <property type="component" value="Unassembled WGS sequence"/>
</dbReference>
<evidence type="ECO:0000313" key="6">
    <source>
        <dbReference type="EMBL" id="KKQ09798.1"/>
    </source>
</evidence>
<evidence type="ECO:0000256" key="1">
    <source>
        <dbReference type="ARBA" id="ARBA00008889"/>
    </source>
</evidence>
<dbReference type="GO" id="GO:0070180">
    <property type="term" value="F:large ribosomal subunit rRNA binding"/>
    <property type="evidence" value="ECO:0007669"/>
    <property type="project" value="UniProtKB-UniRule"/>
</dbReference>
<dbReference type="InterPro" id="IPR001790">
    <property type="entry name" value="Ribosomal_uL10"/>
</dbReference>
<dbReference type="GO" id="GO:0005840">
    <property type="term" value="C:ribosome"/>
    <property type="evidence" value="ECO:0007669"/>
    <property type="project" value="UniProtKB-KW"/>
</dbReference>
<dbReference type="Gene3D" id="6.10.250.290">
    <property type="match status" value="1"/>
</dbReference>
<dbReference type="AlphaFoldDB" id="A0A0G0ESF1"/>
<evidence type="ECO:0000313" key="7">
    <source>
        <dbReference type="Proteomes" id="UP000034492"/>
    </source>
</evidence>
<dbReference type="EMBL" id="LBSA01000011">
    <property type="protein sequence ID" value="KKQ09798.1"/>
    <property type="molecule type" value="Genomic_DNA"/>
</dbReference>
<sequence length="175" mass="19234">MPKTRQQKEEQVIRLTEQLQAAKSVVFADYKGLTMSQLSQLRNQLSEVGGKLSVTKNNLLKISLQSTNYQLPTTLYEGPIATLIASDDEIAPIKVLVKALKDFQIGKVKAGILEGEVLDEYKLVQLANLPTKDELRAKVVGSLGAPLYGIVGVLQANIRNLVYALDQVRIMRGGE</sequence>
<gene>
    <name evidence="5" type="primary">rplJ</name>
    <name evidence="6" type="ORF">US19_C0011G0001</name>
</gene>